<protein>
    <submittedName>
        <fullName evidence="2">E3 ubiquitin-protein ligase rnf213-alpha-like isoform X1</fullName>
    </submittedName>
</protein>
<dbReference type="InterPro" id="IPR031248">
    <property type="entry name" value="RNF213"/>
</dbReference>
<sequence length="235" mass="27115">MCLCSLPLLQYHFSITVMKTEKRKNCFKTPLPLTLHNNLIEDLGLKLADVCDVLDLVQIAVKFLSTTGGNAGSSLDRYLFDDLHYRSRIGQKCESLSKCTLGQVLHLWQILSERKAELVYLTHQDPFELIPEDFKEPIDDAVKKCLSKVSWRESSCVCTILYRYIIGYLHKKPVNEETGKENWPLRDTLIAYLEAEEEDVPTKSLNHLPEELFLKHSVQTWITLIEVKKMNMSQV</sequence>
<organism evidence="1 2">
    <name type="scientific">Limulus polyphemus</name>
    <name type="common">Atlantic horseshoe crab</name>
    <dbReference type="NCBI Taxonomy" id="6850"/>
    <lineage>
        <taxon>Eukaryota</taxon>
        <taxon>Metazoa</taxon>
        <taxon>Ecdysozoa</taxon>
        <taxon>Arthropoda</taxon>
        <taxon>Chelicerata</taxon>
        <taxon>Merostomata</taxon>
        <taxon>Xiphosura</taxon>
        <taxon>Limulidae</taxon>
        <taxon>Limulus</taxon>
    </lineage>
</organism>
<evidence type="ECO:0000313" key="1">
    <source>
        <dbReference type="Proteomes" id="UP000694941"/>
    </source>
</evidence>
<proteinExistence type="predicted"/>
<dbReference type="GeneID" id="106471844"/>
<dbReference type="RefSeq" id="XP_013787920.2">
    <property type="nucleotide sequence ID" value="XM_013932466.2"/>
</dbReference>
<evidence type="ECO:0000313" key="2">
    <source>
        <dbReference type="RefSeq" id="XP_013787920.2"/>
    </source>
</evidence>
<accession>A0ABM1BSQ0</accession>
<name>A0ABM1BSQ0_LIMPO</name>
<reference evidence="2" key="1">
    <citation type="submission" date="2025-08" db="UniProtKB">
        <authorList>
            <consortium name="RefSeq"/>
        </authorList>
    </citation>
    <scope>IDENTIFICATION</scope>
    <source>
        <tissue evidence="2">Muscle</tissue>
    </source>
</reference>
<keyword evidence="1" id="KW-1185">Reference proteome</keyword>
<dbReference type="Proteomes" id="UP000694941">
    <property type="component" value="Unplaced"/>
</dbReference>
<dbReference type="PANTHER" id="PTHR22605">
    <property type="entry name" value="RZ-TYPE DOMAIN-CONTAINING PROTEIN"/>
    <property type="match status" value="1"/>
</dbReference>
<dbReference type="PANTHER" id="PTHR22605:SF16">
    <property type="entry name" value="E3 UBIQUITIN-PROTEIN LIGASE RNF213"/>
    <property type="match status" value="1"/>
</dbReference>
<gene>
    <name evidence="2" type="primary">LOC106471844</name>
</gene>